<keyword evidence="11 13" id="KW-0234">DNA repair</keyword>
<dbReference type="GO" id="GO:0008821">
    <property type="term" value="F:crossover junction DNA endonuclease activity"/>
    <property type="evidence" value="ECO:0007669"/>
    <property type="project" value="UniProtKB-UniRule"/>
</dbReference>
<dbReference type="SUPFAM" id="SSF53098">
    <property type="entry name" value="Ribonuclease H-like"/>
    <property type="match status" value="1"/>
</dbReference>
<dbReference type="AlphaFoldDB" id="A0A2J6WJY0"/>
<reference evidence="15 16" key="1">
    <citation type="submission" date="2018-01" db="EMBL/GenBank/DDBJ databases">
        <title>Metagenomic assembled genomes from two thermal pools in the Uzon Caldera, Kamchatka, Russia.</title>
        <authorList>
            <person name="Wilkins L."/>
            <person name="Ettinger C."/>
        </authorList>
    </citation>
    <scope>NUCLEOTIDE SEQUENCE [LARGE SCALE GENOMIC DNA]</scope>
    <source>
        <strain evidence="15">ZAV-05</strain>
    </source>
</reference>
<protein>
    <recommendedName>
        <fullName evidence="13 14">Crossover junction endodeoxyribonuclease RuvC</fullName>
        <ecNumber evidence="13 14">3.1.21.10</ecNumber>
    </recommendedName>
    <alternativeName>
        <fullName evidence="13">Holliday junction nuclease RuvC</fullName>
    </alternativeName>
    <alternativeName>
        <fullName evidence="13">Holliday junction resolvase RuvC</fullName>
    </alternativeName>
</protein>
<evidence type="ECO:0000256" key="14">
    <source>
        <dbReference type="NCBIfam" id="TIGR00228"/>
    </source>
</evidence>
<evidence type="ECO:0000256" key="8">
    <source>
        <dbReference type="ARBA" id="ARBA00022842"/>
    </source>
</evidence>
<evidence type="ECO:0000256" key="5">
    <source>
        <dbReference type="ARBA" id="ARBA00022759"/>
    </source>
</evidence>
<keyword evidence="8 13" id="KW-0460">Magnesium</keyword>
<dbReference type="GO" id="GO:0005737">
    <property type="term" value="C:cytoplasm"/>
    <property type="evidence" value="ECO:0007669"/>
    <property type="project" value="UniProtKB-SubCell"/>
</dbReference>
<sequence length="164" mass="17908">MIILGIDPGLNKTGVGVLKVGNKNLSYLNHFVIKTDPKESLVLRLKEITIGLSNIIKQFQPSYAAVEDIFYSVNIKSAILLGQTRGCIISTLVASGVEVMEYTALQIKKSVVGYGKADKEQVKKMVEMLLKIELKNTLNDASDALACAICLGLNLTNYTFGNLR</sequence>
<evidence type="ECO:0000256" key="12">
    <source>
        <dbReference type="ARBA" id="ARBA00029354"/>
    </source>
</evidence>
<feature type="binding site" evidence="13">
    <location>
        <position position="7"/>
    </location>
    <ligand>
        <name>Mg(2+)</name>
        <dbReference type="ChEBI" id="CHEBI:18420"/>
        <label>1</label>
    </ligand>
</feature>
<evidence type="ECO:0000256" key="11">
    <source>
        <dbReference type="ARBA" id="ARBA00023204"/>
    </source>
</evidence>
<comment type="caution">
    <text evidence="15">The sequence shown here is derived from an EMBL/GenBank/DDBJ whole genome shotgun (WGS) entry which is preliminary data.</text>
</comment>
<keyword evidence="4 13" id="KW-0479">Metal-binding</keyword>
<dbReference type="HAMAP" id="MF_00034">
    <property type="entry name" value="RuvC"/>
    <property type="match status" value="1"/>
</dbReference>
<dbReference type="EC" id="3.1.21.10" evidence="13 14"/>
<dbReference type="InterPro" id="IPR036397">
    <property type="entry name" value="RNaseH_sf"/>
</dbReference>
<evidence type="ECO:0000256" key="6">
    <source>
        <dbReference type="ARBA" id="ARBA00022763"/>
    </source>
</evidence>
<evidence type="ECO:0000256" key="9">
    <source>
        <dbReference type="ARBA" id="ARBA00023125"/>
    </source>
</evidence>
<name>A0A2J6WJY0_9BACT</name>
<evidence type="ECO:0000256" key="3">
    <source>
        <dbReference type="ARBA" id="ARBA00022722"/>
    </source>
</evidence>
<comment type="catalytic activity">
    <reaction evidence="12 13">
        <text>Endonucleolytic cleavage at a junction such as a reciprocal single-stranded crossover between two homologous DNA duplexes (Holliday junction).</text>
        <dbReference type="EC" id="3.1.21.10"/>
    </reaction>
</comment>
<feature type="binding site" evidence="13">
    <location>
        <position position="67"/>
    </location>
    <ligand>
        <name>Mg(2+)</name>
        <dbReference type="ChEBI" id="CHEBI:18420"/>
        <label>2</label>
    </ligand>
</feature>
<keyword evidence="2 13" id="KW-0963">Cytoplasm</keyword>
<dbReference type="GO" id="GO:0048476">
    <property type="term" value="C:Holliday junction resolvase complex"/>
    <property type="evidence" value="ECO:0007669"/>
    <property type="project" value="UniProtKB-UniRule"/>
</dbReference>
<dbReference type="Proteomes" id="UP000242881">
    <property type="component" value="Unassembled WGS sequence"/>
</dbReference>
<comment type="similarity">
    <text evidence="1 13">Belongs to the RuvC family.</text>
</comment>
<evidence type="ECO:0000256" key="7">
    <source>
        <dbReference type="ARBA" id="ARBA00022801"/>
    </source>
</evidence>
<dbReference type="FunFam" id="3.30.420.10:FF:000002">
    <property type="entry name" value="Crossover junction endodeoxyribonuclease RuvC"/>
    <property type="match status" value="1"/>
</dbReference>
<keyword evidence="10 13" id="KW-0233">DNA recombination</keyword>
<gene>
    <name evidence="13" type="primary">ruvC</name>
    <name evidence="15" type="ORF">C0187_05090</name>
</gene>
<evidence type="ECO:0000256" key="13">
    <source>
        <dbReference type="HAMAP-Rule" id="MF_00034"/>
    </source>
</evidence>
<evidence type="ECO:0000256" key="1">
    <source>
        <dbReference type="ARBA" id="ARBA00009518"/>
    </source>
</evidence>
<evidence type="ECO:0000256" key="2">
    <source>
        <dbReference type="ARBA" id="ARBA00022490"/>
    </source>
</evidence>
<organism evidence="15 16">
    <name type="scientific">Calditerrivibrio nitroreducens</name>
    <dbReference type="NCBI Taxonomy" id="477976"/>
    <lineage>
        <taxon>Bacteria</taxon>
        <taxon>Pseudomonadati</taxon>
        <taxon>Deferribacterota</taxon>
        <taxon>Deferribacteres</taxon>
        <taxon>Deferribacterales</taxon>
        <taxon>Calditerrivibrionaceae</taxon>
    </lineage>
</organism>
<keyword evidence="5 13" id="KW-0255">Endonuclease</keyword>
<comment type="function">
    <text evidence="13">The RuvA-RuvB-RuvC complex processes Holliday junction (HJ) DNA during genetic recombination and DNA repair. Endonuclease that resolves HJ intermediates. Cleaves cruciform DNA by making single-stranded nicks across the HJ at symmetrical positions within the homologous arms, yielding a 5'-phosphate and a 3'-hydroxyl group; requires a central core of homology in the junction. The consensus cleavage sequence is 5'-(A/T)TT(C/G)-3'. Cleavage occurs on the 3'-side of the TT dinucleotide at the point of strand exchange. HJ branch migration catalyzed by RuvA-RuvB allows RuvC to scan DNA until it finds its consensus sequence, where it cleaves and resolves the cruciform DNA.</text>
</comment>
<dbReference type="InterPro" id="IPR012337">
    <property type="entry name" value="RNaseH-like_sf"/>
</dbReference>
<proteinExistence type="inferred from homology"/>
<keyword evidence="3 13" id="KW-0540">Nuclease</keyword>
<feature type="active site" evidence="13">
    <location>
        <position position="67"/>
    </location>
</feature>
<keyword evidence="9 13" id="KW-0238">DNA-binding</keyword>
<comment type="subunit">
    <text evidence="13">Homodimer which binds Holliday junction (HJ) DNA. The HJ becomes 2-fold symmetrical on binding to RuvC with unstacked arms; it has a different conformation from HJ DNA in complex with RuvA. In the full resolvosome a probable DNA-RuvA(4)-RuvB(12)-RuvC(2) complex forms which resolves the HJ.</text>
</comment>
<accession>A0A2J6WJY0</accession>
<keyword evidence="7 13" id="KW-0378">Hydrolase</keyword>
<dbReference type="RefSeq" id="WP_424605258.1">
    <property type="nucleotide sequence ID" value="NZ_JBNAVA010000003.1"/>
</dbReference>
<dbReference type="GO" id="GO:0003677">
    <property type="term" value="F:DNA binding"/>
    <property type="evidence" value="ECO:0007669"/>
    <property type="project" value="UniProtKB-KW"/>
</dbReference>
<feature type="active site" evidence="13">
    <location>
        <position position="140"/>
    </location>
</feature>
<comment type="subcellular location">
    <subcellularLocation>
        <location evidence="13">Cytoplasm</location>
    </subcellularLocation>
</comment>
<evidence type="ECO:0000313" key="15">
    <source>
        <dbReference type="EMBL" id="PMP70683.1"/>
    </source>
</evidence>
<evidence type="ECO:0000256" key="10">
    <source>
        <dbReference type="ARBA" id="ARBA00023172"/>
    </source>
</evidence>
<dbReference type="Pfam" id="PF02075">
    <property type="entry name" value="RuvC"/>
    <property type="match status" value="1"/>
</dbReference>
<dbReference type="CDD" id="cd16962">
    <property type="entry name" value="RuvC"/>
    <property type="match status" value="1"/>
</dbReference>
<dbReference type="EMBL" id="PNIN01000050">
    <property type="protein sequence ID" value="PMP70683.1"/>
    <property type="molecule type" value="Genomic_DNA"/>
</dbReference>
<dbReference type="Gene3D" id="3.30.420.10">
    <property type="entry name" value="Ribonuclease H-like superfamily/Ribonuclease H"/>
    <property type="match status" value="1"/>
</dbReference>
<evidence type="ECO:0000313" key="16">
    <source>
        <dbReference type="Proteomes" id="UP000242881"/>
    </source>
</evidence>
<dbReference type="GO" id="GO:0006281">
    <property type="term" value="P:DNA repair"/>
    <property type="evidence" value="ECO:0007669"/>
    <property type="project" value="UniProtKB-UniRule"/>
</dbReference>
<dbReference type="PROSITE" id="PS01321">
    <property type="entry name" value="RUVC"/>
    <property type="match status" value="1"/>
</dbReference>
<feature type="active site" evidence="13">
    <location>
        <position position="7"/>
    </location>
</feature>
<dbReference type="GO" id="GO:0006310">
    <property type="term" value="P:DNA recombination"/>
    <property type="evidence" value="ECO:0007669"/>
    <property type="project" value="UniProtKB-UniRule"/>
</dbReference>
<dbReference type="PANTHER" id="PTHR30194">
    <property type="entry name" value="CROSSOVER JUNCTION ENDODEOXYRIBONUCLEASE RUVC"/>
    <property type="match status" value="1"/>
</dbReference>
<keyword evidence="6 13" id="KW-0227">DNA damage</keyword>
<dbReference type="InterPro" id="IPR020563">
    <property type="entry name" value="X-over_junc_endoDNase_Mg_BS"/>
</dbReference>
<dbReference type="PRINTS" id="PR00696">
    <property type="entry name" value="RSOLVASERUVC"/>
</dbReference>
<feature type="binding site" evidence="13">
    <location>
        <position position="140"/>
    </location>
    <ligand>
        <name>Mg(2+)</name>
        <dbReference type="ChEBI" id="CHEBI:18420"/>
        <label>1</label>
    </ligand>
</feature>
<comment type="cofactor">
    <cofactor evidence="13">
        <name>Mg(2+)</name>
        <dbReference type="ChEBI" id="CHEBI:18420"/>
    </cofactor>
    <text evidence="13">Binds 2 Mg(2+) ion per subunit.</text>
</comment>
<dbReference type="InterPro" id="IPR002176">
    <property type="entry name" value="X-over_junc_endoDNase_RuvC"/>
</dbReference>
<dbReference type="PANTHER" id="PTHR30194:SF3">
    <property type="entry name" value="CROSSOVER JUNCTION ENDODEOXYRIBONUCLEASE RUVC"/>
    <property type="match status" value="1"/>
</dbReference>
<evidence type="ECO:0000256" key="4">
    <source>
        <dbReference type="ARBA" id="ARBA00022723"/>
    </source>
</evidence>
<dbReference type="NCBIfam" id="TIGR00228">
    <property type="entry name" value="ruvC"/>
    <property type="match status" value="1"/>
</dbReference>
<dbReference type="GO" id="GO:0000287">
    <property type="term" value="F:magnesium ion binding"/>
    <property type="evidence" value="ECO:0007669"/>
    <property type="project" value="UniProtKB-UniRule"/>
</dbReference>